<dbReference type="Proteomes" id="UP000784294">
    <property type="component" value="Unassembled WGS sequence"/>
</dbReference>
<sequence>MGICQIGQPGANLEDSCGAGRRAVTKLRPKAESSAPTSVVDRVGGPSSDAVGNSQHQPDVDSPCLIVNNPPRILVSYKPTRDPFNPKICLRAAGPSGSPLALRLRRSSVWMVGILAHTMALLHSTGPVAIGRAVTPQRWWG</sequence>
<reference evidence="2" key="1">
    <citation type="submission" date="2018-11" db="EMBL/GenBank/DDBJ databases">
        <authorList>
            <consortium name="Pathogen Informatics"/>
        </authorList>
    </citation>
    <scope>NUCLEOTIDE SEQUENCE</scope>
</reference>
<evidence type="ECO:0000313" key="2">
    <source>
        <dbReference type="EMBL" id="VEL16571.1"/>
    </source>
</evidence>
<dbReference type="AlphaFoldDB" id="A0A3S5ABF1"/>
<organism evidence="2 3">
    <name type="scientific">Protopolystoma xenopodis</name>
    <dbReference type="NCBI Taxonomy" id="117903"/>
    <lineage>
        <taxon>Eukaryota</taxon>
        <taxon>Metazoa</taxon>
        <taxon>Spiralia</taxon>
        <taxon>Lophotrochozoa</taxon>
        <taxon>Platyhelminthes</taxon>
        <taxon>Monogenea</taxon>
        <taxon>Polyopisthocotylea</taxon>
        <taxon>Polystomatidea</taxon>
        <taxon>Polystomatidae</taxon>
        <taxon>Protopolystoma</taxon>
    </lineage>
</organism>
<evidence type="ECO:0000256" key="1">
    <source>
        <dbReference type="SAM" id="MobiDB-lite"/>
    </source>
</evidence>
<keyword evidence="3" id="KW-1185">Reference proteome</keyword>
<comment type="caution">
    <text evidence="2">The sequence shown here is derived from an EMBL/GenBank/DDBJ whole genome shotgun (WGS) entry which is preliminary data.</text>
</comment>
<accession>A0A3S5ABF1</accession>
<evidence type="ECO:0000313" key="3">
    <source>
        <dbReference type="Proteomes" id="UP000784294"/>
    </source>
</evidence>
<proteinExistence type="predicted"/>
<dbReference type="EMBL" id="CAAALY010028986">
    <property type="protein sequence ID" value="VEL16571.1"/>
    <property type="molecule type" value="Genomic_DNA"/>
</dbReference>
<gene>
    <name evidence="2" type="ORF">PXEA_LOCUS10011</name>
</gene>
<protein>
    <submittedName>
        <fullName evidence="2">Uncharacterized protein</fullName>
    </submittedName>
</protein>
<name>A0A3S5ABF1_9PLAT</name>
<feature type="region of interest" description="Disordered" evidence="1">
    <location>
        <begin position="27"/>
        <end position="63"/>
    </location>
</feature>